<accession>W2SC09</accession>
<organism evidence="1 2">
    <name type="scientific">Cyphellophora europaea (strain CBS 101466)</name>
    <name type="common">Phialophora europaea</name>
    <dbReference type="NCBI Taxonomy" id="1220924"/>
    <lineage>
        <taxon>Eukaryota</taxon>
        <taxon>Fungi</taxon>
        <taxon>Dikarya</taxon>
        <taxon>Ascomycota</taxon>
        <taxon>Pezizomycotina</taxon>
        <taxon>Eurotiomycetes</taxon>
        <taxon>Chaetothyriomycetidae</taxon>
        <taxon>Chaetothyriales</taxon>
        <taxon>Cyphellophoraceae</taxon>
        <taxon>Cyphellophora</taxon>
    </lineage>
</organism>
<dbReference type="AlphaFoldDB" id="W2SC09"/>
<dbReference type="EMBL" id="KB822711">
    <property type="protein sequence ID" value="ETN46247.1"/>
    <property type="molecule type" value="Genomic_DNA"/>
</dbReference>
<dbReference type="RefSeq" id="XP_008710959.1">
    <property type="nucleotide sequence ID" value="XM_008712737.1"/>
</dbReference>
<keyword evidence="2" id="KW-1185">Reference proteome</keyword>
<protein>
    <submittedName>
        <fullName evidence="1">Uncharacterized protein</fullName>
    </submittedName>
</protein>
<dbReference type="VEuPathDB" id="FungiDB:HMPREF1541_00431"/>
<dbReference type="HOGENOM" id="CLU_829040_0_0_1"/>
<proteinExistence type="predicted"/>
<dbReference type="Proteomes" id="UP000030752">
    <property type="component" value="Unassembled WGS sequence"/>
</dbReference>
<evidence type="ECO:0000313" key="1">
    <source>
        <dbReference type="EMBL" id="ETN46247.1"/>
    </source>
</evidence>
<evidence type="ECO:0000313" key="2">
    <source>
        <dbReference type="Proteomes" id="UP000030752"/>
    </source>
</evidence>
<dbReference type="GeneID" id="19967770"/>
<gene>
    <name evidence="1" type="ORF">HMPREF1541_00431</name>
</gene>
<name>W2SC09_CYPE1</name>
<dbReference type="InParanoid" id="W2SC09"/>
<reference evidence="1 2" key="1">
    <citation type="submission" date="2013-03" db="EMBL/GenBank/DDBJ databases">
        <title>The Genome Sequence of Phialophora europaea CBS 101466.</title>
        <authorList>
            <consortium name="The Broad Institute Genomics Platform"/>
            <person name="Cuomo C."/>
            <person name="de Hoog S."/>
            <person name="Gorbushina A."/>
            <person name="Walker B."/>
            <person name="Young S.K."/>
            <person name="Zeng Q."/>
            <person name="Gargeya S."/>
            <person name="Fitzgerald M."/>
            <person name="Haas B."/>
            <person name="Abouelleil A."/>
            <person name="Allen A.W."/>
            <person name="Alvarado L."/>
            <person name="Arachchi H.M."/>
            <person name="Berlin A.M."/>
            <person name="Chapman S.B."/>
            <person name="Gainer-Dewar J."/>
            <person name="Goldberg J."/>
            <person name="Griggs A."/>
            <person name="Gujja S."/>
            <person name="Hansen M."/>
            <person name="Howarth C."/>
            <person name="Imamovic A."/>
            <person name="Ireland A."/>
            <person name="Larimer J."/>
            <person name="McCowan C."/>
            <person name="Murphy C."/>
            <person name="Pearson M."/>
            <person name="Poon T.W."/>
            <person name="Priest M."/>
            <person name="Roberts A."/>
            <person name="Saif S."/>
            <person name="Shea T."/>
            <person name="Sisk P."/>
            <person name="Sykes S."/>
            <person name="Wortman J."/>
            <person name="Nusbaum C."/>
            <person name="Birren B."/>
        </authorList>
    </citation>
    <scope>NUCLEOTIDE SEQUENCE [LARGE SCALE GENOMIC DNA]</scope>
    <source>
        <strain evidence="1 2">CBS 101466</strain>
    </source>
</reference>
<sequence>MASTSGTKVNVGLNHQCLRFFAHGESSTVEIYNTSFLADECPEHPEKTEAAGRSHTGKEQSNLEELSAVCVATLQTDYHLTDTTASAGRPNAYAGDPCPLEHKIKGYLLVMHRLRDPQELRDLHQVVKQTDVYYQWMQTEVKHSILPPFQCSELESTQARDFYGRYWLGLLLSTGEQAMLGNAFLDQAFDQVRASINEHHPHFLTWVCFVICYDGQGAICGPANSCVAERAVAFAFETSKGSMEKNDPRFNIQKVLNASSRRRELALCLLRQVVDKFHAEAKSEHLEQLSLLAQLFEHVEQCKGQGIEVTLQKWARASQSLARLIRHDRQLQCRL</sequence>